<proteinExistence type="inferred from homology"/>
<gene>
    <name evidence="3" type="ORF">M9Y10_006656</name>
</gene>
<dbReference type="InterPro" id="IPR000719">
    <property type="entry name" value="Prot_kinase_dom"/>
</dbReference>
<dbReference type="Pfam" id="PF08238">
    <property type="entry name" value="Sel1"/>
    <property type="match status" value="4"/>
</dbReference>
<dbReference type="Pfam" id="PF07714">
    <property type="entry name" value="PK_Tyr_Ser-Thr"/>
    <property type="match status" value="1"/>
</dbReference>
<evidence type="ECO:0000313" key="4">
    <source>
        <dbReference type="Proteomes" id="UP001470230"/>
    </source>
</evidence>
<reference evidence="3 4" key="1">
    <citation type="submission" date="2024-04" db="EMBL/GenBank/DDBJ databases">
        <title>Tritrichomonas musculus Genome.</title>
        <authorList>
            <person name="Alves-Ferreira E."/>
            <person name="Grigg M."/>
            <person name="Lorenzi H."/>
            <person name="Galac M."/>
        </authorList>
    </citation>
    <scope>NUCLEOTIDE SEQUENCE [LARGE SCALE GENOMIC DNA]</scope>
    <source>
        <strain evidence="3 4">EAF2021</strain>
    </source>
</reference>
<dbReference type="InterPro" id="IPR001245">
    <property type="entry name" value="Ser-Thr/Tyr_kinase_cat_dom"/>
</dbReference>
<dbReference type="SMART" id="SM00671">
    <property type="entry name" value="SEL1"/>
    <property type="match status" value="4"/>
</dbReference>
<dbReference type="InterPro" id="IPR011009">
    <property type="entry name" value="Kinase-like_dom_sf"/>
</dbReference>
<organism evidence="3 4">
    <name type="scientific">Tritrichomonas musculus</name>
    <dbReference type="NCBI Taxonomy" id="1915356"/>
    <lineage>
        <taxon>Eukaryota</taxon>
        <taxon>Metamonada</taxon>
        <taxon>Parabasalia</taxon>
        <taxon>Tritrichomonadida</taxon>
        <taxon>Tritrichomonadidae</taxon>
        <taxon>Tritrichomonas</taxon>
    </lineage>
</organism>
<dbReference type="InterPro" id="IPR006597">
    <property type="entry name" value="Sel1-like"/>
</dbReference>
<evidence type="ECO:0000313" key="3">
    <source>
        <dbReference type="EMBL" id="KAK8876447.1"/>
    </source>
</evidence>
<dbReference type="SUPFAM" id="SSF56112">
    <property type="entry name" value="Protein kinase-like (PK-like)"/>
    <property type="match status" value="1"/>
</dbReference>
<name>A0ABR2JET2_9EUKA</name>
<dbReference type="PROSITE" id="PS50011">
    <property type="entry name" value="PROTEIN_KINASE_DOM"/>
    <property type="match status" value="1"/>
</dbReference>
<dbReference type="Proteomes" id="UP001470230">
    <property type="component" value="Unassembled WGS sequence"/>
</dbReference>
<dbReference type="InterPro" id="IPR050767">
    <property type="entry name" value="Sel1_AlgK"/>
</dbReference>
<evidence type="ECO:0000256" key="1">
    <source>
        <dbReference type="ARBA" id="ARBA00038101"/>
    </source>
</evidence>
<keyword evidence="4" id="KW-1185">Reference proteome</keyword>
<dbReference type="Gene3D" id="1.25.40.10">
    <property type="entry name" value="Tetratricopeptide repeat domain"/>
    <property type="match status" value="1"/>
</dbReference>
<dbReference type="SUPFAM" id="SSF81901">
    <property type="entry name" value="HCP-like"/>
    <property type="match status" value="1"/>
</dbReference>
<comment type="caution">
    <text evidence="3">The sequence shown here is derived from an EMBL/GenBank/DDBJ whole genome shotgun (WGS) entry which is preliminary data.</text>
</comment>
<dbReference type="EMBL" id="JAPFFF010000012">
    <property type="protein sequence ID" value="KAK8876447.1"/>
    <property type="molecule type" value="Genomic_DNA"/>
</dbReference>
<dbReference type="Gene3D" id="1.10.510.10">
    <property type="entry name" value="Transferase(Phosphotransferase) domain 1"/>
    <property type="match status" value="1"/>
</dbReference>
<accession>A0ABR2JET2</accession>
<sequence>MAPEILLGEEKLCPGVDVYAFGMLAYEIVTGKVPYNELGDITSFMLATKVMSGYRPKFAPNVPEKMQKLIEKCWSDKPSDRPSFDYIFKTLSSDFSYLDEAVDEEGIGMYTSTLNEEGRDRKDMKAAELESIVVSLQSQINELKGKCRGYEILQSTDERFIYGLEKIHGTEANISSLEQSSERCNCYASYLLGFLYEGRKVVSSDPQKSLAFYGKSGQQGFKRIPNYGEGRGVEQSYEKANEYYQKVIDRGNTNTKNYLSIFCEEGIGVEQNYKKAIEYYQKAIDLGDSDAMNNLGDLNKKRRGFKQSYEKAVEYYKKASLYRNDNAIKNLYNLYHEGKISQTEYSGIN</sequence>
<evidence type="ECO:0000259" key="2">
    <source>
        <dbReference type="PROSITE" id="PS50011"/>
    </source>
</evidence>
<dbReference type="PANTHER" id="PTHR11102:SF160">
    <property type="entry name" value="ERAD-ASSOCIATED E3 UBIQUITIN-PROTEIN LIGASE COMPONENT HRD3"/>
    <property type="match status" value="1"/>
</dbReference>
<protein>
    <recommendedName>
        <fullName evidence="2">Protein kinase domain-containing protein</fullName>
    </recommendedName>
</protein>
<dbReference type="InterPro" id="IPR011990">
    <property type="entry name" value="TPR-like_helical_dom_sf"/>
</dbReference>
<dbReference type="PANTHER" id="PTHR11102">
    <property type="entry name" value="SEL-1-LIKE PROTEIN"/>
    <property type="match status" value="1"/>
</dbReference>
<comment type="similarity">
    <text evidence="1">Belongs to the sel-1 family.</text>
</comment>
<feature type="domain" description="Protein kinase" evidence="2">
    <location>
        <begin position="1"/>
        <end position="98"/>
    </location>
</feature>